<feature type="region of interest" description="Disordered" evidence="6">
    <location>
        <begin position="219"/>
        <end position="310"/>
    </location>
</feature>
<dbReference type="GO" id="GO:1990837">
    <property type="term" value="F:sequence-specific double-stranded DNA binding"/>
    <property type="evidence" value="ECO:0007669"/>
    <property type="project" value="TreeGrafter"/>
</dbReference>
<evidence type="ECO:0000259" key="7">
    <source>
        <dbReference type="PROSITE" id="PS50071"/>
    </source>
</evidence>
<dbReference type="InterPro" id="IPR001356">
    <property type="entry name" value="HD"/>
</dbReference>
<comment type="caution">
    <text evidence="8">The sequence shown here is derived from an EMBL/GenBank/DDBJ whole genome shotgun (WGS) entry which is preliminary data.</text>
</comment>
<dbReference type="CDD" id="cd00086">
    <property type="entry name" value="homeodomain"/>
    <property type="match status" value="1"/>
</dbReference>
<keyword evidence="9" id="KW-1185">Reference proteome</keyword>
<dbReference type="Pfam" id="PF00046">
    <property type="entry name" value="Homeodomain"/>
    <property type="match status" value="1"/>
</dbReference>
<organism evidence="8 9">
    <name type="scientific">Silurus meridionalis</name>
    <name type="common">Southern catfish</name>
    <name type="synonym">Silurus soldatovi meridionalis</name>
    <dbReference type="NCBI Taxonomy" id="175797"/>
    <lineage>
        <taxon>Eukaryota</taxon>
        <taxon>Metazoa</taxon>
        <taxon>Chordata</taxon>
        <taxon>Craniata</taxon>
        <taxon>Vertebrata</taxon>
        <taxon>Euteleostomi</taxon>
        <taxon>Actinopterygii</taxon>
        <taxon>Neopterygii</taxon>
        <taxon>Teleostei</taxon>
        <taxon>Ostariophysi</taxon>
        <taxon>Siluriformes</taxon>
        <taxon>Siluridae</taxon>
        <taxon>Silurus</taxon>
    </lineage>
</organism>
<evidence type="ECO:0000256" key="1">
    <source>
        <dbReference type="ARBA" id="ARBA00023125"/>
    </source>
</evidence>
<dbReference type="EMBL" id="JABFDY010000003">
    <property type="protein sequence ID" value="KAF7709666.1"/>
    <property type="molecule type" value="Genomic_DNA"/>
</dbReference>
<evidence type="ECO:0000256" key="2">
    <source>
        <dbReference type="ARBA" id="ARBA00023155"/>
    </source>
</evidence>
<accession>A0A8T0BW16</accession>
<feature type="compositionally biased region" description="Basic and acidic residues" evidence="6">
    <location>
        <begin position="233"/>
        <end position="242"/>
    </location>
</feature>
<evidence type="ECO:0000313" key="8">
    <source>
        <dbReference type="EMBL" id="KAF7709666.1"/>
    </source>
</evidence>
<dbReference type="SUPFAM" id="SSF46689">
    <property type="entry name" value="Homeodomain-like"/>
    <property type="match status" value="1"/>
</dbReference>
<evidence type="ECO:0000256" key="4">
    <source>
        <dbReference type="PROSITE-ProRule" id="PRU00108"/>
    </source>
</evidence>
<gene>
    <name evidence="8" type="ORF">HF521_016516</name>
</gene>
<reference evidence="8" key="1">
    <citation type="submission" date="2020-08" db="EMBL/GenBank/DDBJ databases">
        <title>Chromosome-level assembly of Southern catfish (Silurus meridionalis) provides insights into visual adaptation to the nocturnal and benthic lifestyles.</title>
        <authorList>
            <person name="Zhang Y."/>
            <person name="Wang D."/>
            <person name="Peng Z."/>
        </authorList>
    </citation>
    <scope>NUCLEOTIDE SEQUENCE</scope>
    <source>
        <strain evidence="8">SWU-2019-XX</strain>
        <tissue evidence="8">Muscle</tissue>
    </source>
</reference>
<feature type="DNA-binding region" description="Homeobox" evidence="4">
    <location>
        <begin position="152"/>
        <end position="211"/>
    </location>
</feature>
<evidence type="ECO:0000256" key="5">
    <source>
        <dbReference type="RuleBase" id="RU000682"/>
    </source>
</evidence>
<dbReference type="GO" id="GO:0021520">
    <property type="term" value="P:spinal cord motor neuron cell fate specification"/>
    <property type="evidence" value="ECO:0007669"/>
    <property type="project" value="InterPro"/>
</dbReference>
<feature type="compositionally biased region" description="Basic and acidic residues" evidence="6">
    <location>
        <begin position="301"/>
        <end position="310"/>
    </location>
</feature>
<dbReference type="GO" id="GO:0005634">
    <property type="term" value="C:nucleus"/>
    <property type="evidence" value="ECO:0007669"/>
    <property type="project" value="UniProtKB-SubCell"/>
</dbReference>
<evidence type="ECO:0000313" key="9">
    <source>
        <dbReference type="Proteomes" id="UP000606274"/>
    </source>
</evidence>
<feature type="domain" description="Homeobox" evidence="7">
    <location>
        <begin position="150"/>
        <end position="210"/>
    </location>
</feature>
<dbReference type="FunFam" id="1.10.10.60:FF:000357">
    <property type="entry name" value="Motor neuron and pancreas homeobox 1"/>
    <property type="match status" value="1"/>
</dbReference>
<dbReference type="InterPro" id="IPR009057">
    <property type="entry name" value="Homeodomain-like_sf"/>
</dbReference>
<feature type="compositionally biased region" description="Basic and acidic residues" evidence="6">
    <location>
        <begin position="17"/>
        <end position="26"/>
    </location>
</feature>
<dbReference type="SMART" id="SM00389">
    <property type="entry name" value="HOX"/>
    <property type="match status" value="1"/>
</dbReference>
<feature type="compositionally biased region" description="Low complexity" evidence="6">
    <location>
        <begin position="280"/>
        <end position="291"/>
    </location>
</feature>
<name>A0A8T0BW16_SILME</name>
<sequence length="310" mass="34262">MDKSKNFRIDALLAGESQRRRSRDSDALDVEATLCKLAESSPIRSSASALQQQQTGLVPKPGLLSIPHPGLSALSQGSIAGMYPGPVCSLSALGAQHAAFHYPAFTPPHPEHLKAAAVAGHFPFEQWIRAGIMVPRLADFNGSPQSGLMGKCRRPRTAFTSQQLLELENQFKLNKYLSRPKRFEVATSLMLTETQVKIWFQNRRMKWKRSRKAKEQAAQLEADGTQQAKRSSKPGDPRRCITQDDDEELEAEEEEDEDEGFGGTLNRSVGLPHSSDFLQHSSELSYSSHSSYSDDDLEEIGADRKIGVGL</sequence>
<dbReference type="InterPro" id="IPR017970">
    <property type="entry name" value="Homeobox_CS"/>
</dbReference>
<dbReference type="OrthoDB" id="6159439at2759"/>
<dbReference type="InterPro" id="IPR042768">
    <property type="entry name" value="MNX1/Ceh-12"/>
</dbReference>
<dbReference type="GO" id="GO:0000981">
    <property type="term" value="F:DNA-binding transcription factor activity, RNA polymerase II-specific"/>
    <property type="evidence" value="ECO:0007669"/>
    <property type="project" value="InterPro"/>
</dbReference>
<dbReference type="PANTHER" id="PTHR24335:SF4">
    <property type="entry name" value="EXTRA-EXTRA"/>
    <property type="match status" value="1"/>
</dbReference>
<keyword evidence="1 4" id="KW-0238">DNA-binding</keyword>
<dbReference type="PRINTS" id="PR00024">
    <property type="entry name" value="HOMEOBOX"/>
</dbReference>
<feature type="region of interest" description="Disordered" evidence="6">
    <location>
        <begin position="1"/>
        <end position="26"/>
    </location>
</feature>
<evidence type="ECO:0000256" key="6">
    <source>
        <dbReference type="SAM" id="MobiDB-lite"/>
    </source>
</evidence>
<dbReference type="AlphaFoldDB" id="A0A8T0BW16"/>
<evidence type="ECO:0000256" key="3">
    <source>
        <dbReference type="ARBA" id="ARBA00023242"/>
    </source>
</evidence>
<keyword evidence="2 4" id="KW-0371">Homeobox</keyword>
<keyword evidence="3 4" id="KW-0539">Nucleus</keyword>
<dbReference type="PROSITE" id="PS50071">
    <property type="entry name" value="HOMEOBOX_2"/>
    <property type="match status" value="1"/>
</dbReference>
<dbReference type="GO" id="GO:0048812">
    <property type="term" value="P:neuron projection morphogenesis"/>
    <property type="evidence" value="ECO:0007669"/>
    <property type="project" value="TreeGrafter"/>
</dbReference>
<dbReference type="PANTHER" id="PTHR24335">
    <property type="entry name" value="MOTOR NEURON AND PANCREAS HOMEOBOX PROTEIN"/>
    <property type="match status" value="1"/>
</dbReference>
<dbReference type="InterPro" id="IPR020479">
    <property type="entry name" value="HD_metazoa"/>
</dbReference>
<dbReference type="Gene3D" id="1.10.10.60">
    <property type="entry name" value="Homeodomain-like"/>
    <property type="match status" value="1"/>
</dbReference>
<proteinExistence type="predicted"/>
<protein>
    <recommendedName>
        <fullName evidence="7">Homeobox domain-containing protein</fullName>
    </recommendedName>
</protein>
<dbReference type="Proteomes" id="UP000606274">
    <property type="component" value="Unassembled WGS sequence"/>
</dbReference>
<comment type="subcellular location">
    <subcellularLocation>
        <location evidence="4 5">Nucleus</location>
    </subcellularLocation>
</comment>
<dbReference type="PROSITE" id="PS00027">
    <property type="entry name" value="HOMEOBOX_1"/>
    <property type="match status" value="1"/>
</dbReference>
<feature type="compositionally biased region" description="Acidic residues" evidence="6">
    <location>
        <begin position="243"/>
        <end position="260"/>
    </location>
</feature>